<dbReference type="InterPro" id="IPR024078">
    <property type="entry name" value="LmbE-like_dom_sf"/>
</dbReference>
<dbReference type="AlphaFoldDB" id="A0A2S4LTL6"/>
<reference evidence="1 2" key="1">
    <citation type="submission" date="2018-01" db="EMBL/GenBank/DDBJ databases">
        <title>Genomic Encyclopedia of Type Strains, Phase III (KMG-III): the genomes of soil and plant-associated and newly described type strains.</title>
        <authorList>
            <person name="Whitman W."/>
        </authorList>
    </citation>
    <scope>NUCLEOTIDE SEQUENCE [LARGE SCALE GENOMIC DNA]</scope>
    <source>
        <strain evidence="1 2">JCM 18070</strain>
    </source>
</reference>
<dbReference type="SUPFAM" id="SSF102588">
    <property type="entry name" value="LmbE-like"/>
    <property type="match status" value="1"/>
</dbReference>
<proteinExistence type="predicted"/>
<dbReference type="Pfam" id="PF02585">
    <property type="entry name" value="PIG-L"/>
    <property type="match status" value="1"/>
</dbReference>
<dbReference type="EMBL" id="PQGA01000029">
    <property type="protein sequence ID" value="POR45811.1"/>
    <property type="molecule type" value="Genomic_DNA"/>
</dbReference>
<sequence>MPPGATQTAARPAITPSASPRLIVVSPHLDDAVLSCGSLLARCAGSVVCTVFAGKPVEPLRTDWDTASGFGDAHEAMDARWQEDERALALCGAAPLWLDFLDSQYGVPPGVAEVADALEAQFRRFDSCLPVCPLGLWHSDHELVGAACRRLVSSRRLAGCIAYEDAIYRAMPGVLKAGLTRLRDDGLRACFVHPRAFGAAARSNAAAIKRRAIEAYESQARAFDSFPPDVKRRERFWRIESVGRALNGPNGAGAGRR</sequence>
<accession>A0A2S4LTL6</accession>
<evidence type="ECO:0000313" key="1">
    <source>
        <dbReference type="EMBL" id="POR45811.1"/>
    </source>
</evidence>
<evidence type="ECO:0000313" key="2">
    <source>
        <dbReference type="Proteomes" id="UP000237381"/>
    </source>
</evidence>
<dbReference type="InterPro" id="IPR003737">
    <property type="entry name" value="GlcNAc_PI_deacetylase-related"/>
</dbReference>
<dbReference type="Gene3D" id="3.40.50.10320">
    <property type="entry name" value="LmbE-like"/>
    <property type="match status" value="1"/>
</dbReference>
<dbReference type="Proteomes" id="UP000237381">
    <property type="component" value="Unassembled WGS sequence"/>
</dbReference>
<gene>
    <name evidence="1" type="ORF">B0G62_12936</name>
</gene>
<comment type="caution">
    <text evidence="1">The sequence shown here is derived from an EMBL/GenBank/DDBJ whole genome shotgun (WGS) entry which is preliminary data.</text>
</comment>
<keyword evidence="2" id="KW-1185">Reference proteome</keyword>
<organism evidence="1 2">
    <name type="scientific">Paraburkholderia eburnea</name>
    <dbReference type="NCBI Taxonomy" id="1189126"/>
    <lineage>
        <taxon>Bacteria</taxon>
        <taxon>Pseudomonadati</taxon>
        <taxon>Pseudomonadota</taxon>
        <taxon>Betaproteobacteria</taxon>
        <taxon>Burkholderiales</taxon>
        <taxon>Burkholderiaceae</taxon>
        <taxon>Paraburkholderia</taxon>
    </lineage>
</organism>
<name>A0A2S4LTL6_9BURK</name>
<dbReference type="OrthoDB" id="116799at2"/>
<dbReference type="RefSeq" id="WP_103707609.1">
    <property type="nucleotide sequence ID" value="NZ_PQGA01000029.1"/>
</dbReference>
<protein>
    <submittedName>
        <fullName evidence="1">LmbE family N-acetylglucosaminyl deacetylase</fullName>
    </submittedName>
</protein>